<protein>
    <recommendedName>
        <fullName evidence="3">Branched-chain-amino-acid aminotransferase-like protein 2</fullName>
    </recommendedName>
</protein>
<evidence type="ECO:0000313" key="2">
    <source>
        <dbReference type="Proteomes" id="UP001642501"/>
    </source>
</evidence>
<evidence type="ECO:0000313" key="1">
    <source>
        <dbReference type="EMBL" id="CAK7274650.1"/>
    </source>
</evidence>
<organism evidence="1 2">
    <name type="scientific">Sporothrix epigloea</name>
    <dbReference type="NCBI Taxonomy" id="1892477"/>
    <lineage>
        <taxon>Eukaryota</taxon>
        <taxon>Fungi</taxon>
        <taxon>Dikarya</taxon>
        <taxon>Ascomycota</taxon>
        <taxon>Pezizomycotina</taxon>
        <taxon>Sordariomycetes</taxon>
        <taxon>Sordariomycetidae</taxon>
        <taxon>Ophiostomatales</taxon>
        <taxon>Ophiostomataceae</taxon>
        <taxon>Sporothrix</taxon>
    </lineage>
</organism>
<dbReference type="Pfam" id="PF19798">
    <property type="entry name" value="Sulfotransfer_5"/>
    <property type="match status" value="1"/>
</dbReference>
<dbReference type="Proteomes" id="UP001642501">
    <property type="component" value="Unassembled WGS sequence"/>
</dbReference>
<proteinExistence type="predicted"/>
<dbReference type="SUPFAM" id="SSF52540">
    <property type="entry name" value="P-loop containing nucleoside triphosphate hydrolases"/>
    <property type="match status" value="1"/>
</dbReference>
<accession>A0ABP0E260</accession>
<keyword evidence="2" id="KW-1185">Reference proteome</keyword>
<reference evidence="1 2" key="1">
    <citation type="submission" date="2024-01" db="EMBL/GenBank/DDBJ databases">
        <authorList>
            <person name="Allen C."/>
            <person name="Tagirdzhanova G."/>
        </authorList>
    </citation>
    <scope>NUCLEOTIDE SEQUENCE [LARGE SCALE GENOMIC DNA]</scope>
    <source>
        <strain evidence="1 2">CBS 573.63</strain>
    </source>
</reference>
<dbReference type="Gene3D" id="3.40.50.300">
    <property type="entry name" value="P-loop containing nucleotide triphosphate hydrolases"/>
    <property type="match status" value="1"/>
</dbReference>
<name>A0ABP0E260_9PEZI</name>
<dbReference type="PANTHER" id="PTHR48312">
    <property type="match status" value="1"/>
</dbReference>
<evidence type="ECO:0008006" key="3">
    <source>
        <dbReference type="Google" id="ProtNLM"/>
    </source>
</evidence>
<gene>
    <name evidence="1" type="ORF">SEPCBS57363_006272</name>
</gene>
<dbReference type="EMBL" id="CAWUOM010000176">
    <property type="protein sequence ID" value="CAK7274650.1"/>
    <property type="molecule type" value="Genomic_DNA"/>
</dbReference>
<comment type="caution">
    <text evidence="1">The sequence shown here is derived from an EMBL/GenBank/DDBJ whole genome shotgun (WGS) entry which is preliminary data.</text>
</comment>
<dbReference type="InterPro" id="IPR027417">
    <property type="entry name" value="P-loop_NTPase"/>
</dbReference>
<dbReference type="PANTHER" id="PTHR48312:SF1">
    <property type="entry name" value="SULFOTRANSFERASE"/>
    <property type="match status" value="1"/>
</dbReference>
<sequence length="315" mass="35659">MATAPIFVATHPRSCSTAFERVFMTRQDDLVCAHEPFGDAYYFGPEHLGSRFADEPQIREESDYANTTYKEVLDQLLAQHDGKRVFIKDMAYYLFAPDGQPTHVAPSLADMATVEDKQQSDGDTANPTTLPLSALRKFQFTFLIRHPRRSIPSYYRCTVPPLVESTRFNEFMPCEAGYAELRQLFDYLRKQGIVDSNEITIIDADDLLDRPAAGVEAFCKAVGLDFRPEMLQWGGDSASQQHVSKAFEKWTGWHNDALASTGLQARTSHKKTPSPAEEDAEWLAKYGEKGQKVIRDCVEANTPDYEYLKQFALNF</sequence>